<comment type="caution">
    <text evidence="7">The sequence shown here is derived from an EMBL/GenBank/DDBJ whole genome shotgun (WGS) entry which is preliminary data.</text>
</comment>
<gene>
    <name evidence="7" type="ORF">HV823_09100</name>
</gene>
<evidence type="ECO:0000256" key="3">
    <source>
        <dbReference type="ARBA" id="ARBA00022448"/>
    </source>
</evidence>
<keyword evidence="4" id="KW-0406">Ion transport</keyword>
<keyword evidence="4" id="KW-0408">Iron</keyword>
<keyword evidence="4" id="KW-0410">Iron transport</keyword>
<evidence type="ECO:0000256" key="1">
    <source>
        <dbReference type="ARBA" id="ARBA00004196"/>
    </source>
</evidence>
<accession>A0ABX2QEP4</accession>
<evidence type="ECO:0000259" key="6">
    <source>
        <dbReference type="PROSITE" id="PS50983"/>
    </source>
</evidence>
<keyword evidence="8" id="KW-1185">Reference proteome</keyword>
<feature type="domain" description="Fe/B12 periplasmic-binding" evidence="6">
    <location>
        <begin position="1"/>
        <end position="259"/>
    </location>
</feature>
<dbReference type="SUPFAM" id="SSF53807">
    <property type="entry name" value="Helical backbone' metal receptor"/>
    <property type="match status" value="1"/>
</dbReference>
<dbReference type="PANTHER" id="PTHR30532:SF1">
    <property type="entry name" value="IRON(3+)-HYDROXAMATE-BINDING PROTEIN FHUD"/>
    <property type="match status" value="1"/>
</dbReference>
<comment type="subcellular location">
    <subcellularLocation>
        <location evidence="1">Cell envelope</location>
    </subcellularLocation>
</comment>
<dbReference type="InterPro" id="IPR051313">
    <property type="entry name" value="Bact_iron-sidero_bind"/>
</dbReference>
<dbReference type="PANTHER" id="PTHR30532">
    <property type="entry name" value="IRON III DICITRATE-BINDING PERIPLASMIC PROTEIN"/>
    <property type="match status" value="1"/>
</dbReference>
<dbReference type="Gene3D" id="3.40.50.1980">
    <property type="entry name" value="Nitrogenase molybdenum iron protein domain"/>
    <property type="match status" value="2"/>
</dbReference>
<keyword evidence="3" id="KW-0813">Transport</keyword>
<dbReference type="Pfam" id="PF01497">
    <property type="entry name" value="Peripla_BP_2"/>
    <property type="match status" value="1"/>
</dbReference>
<comment type="similarity">
    <text evidence="2">Belongs to the bacterial solute-binding protein 8 family.</text>
</comment>
<evidence type="ECO:0000313" key="7">
    <source>
        <dbReference type="EMBL" id="NVP55412.1"/>
    </source>
</evidence>
<dbReference type="PRINTS" id="PR01715">
    <property type="entry name" value="FERRIBNDNGPP"/>
</dbReference>
<reference evidence="7 8" key="1">
    <citation type="submission" date="2020-06" db="EMBL/GenBank/DDBJ databases">
        <title>Rhizobium sp.nov. isolated from the tomato plant.</title>
        <authorList>
            <person name="Thin K.K."/>
            <person name="Zhang X."/>
            <person name="He S."/>
        </authorList>
    </citation>
    <scope>NUCLEOTIDE SEQUENCE [LARGE SCALE GENOMIC DNA]</scope>
    <source>
        <strain evidence="7 8">DBTS2</strain>
    </source>
</reference>
<dbReference type="EMBL" id="JABXYK010000004">
    <property type="protein sequence ID" value="NVP55412.1"/>
    <property type="molecule type" value="Genomic_DNA"/>
</dbReference>
<proteinExistence type="inferred from homology"/>
<protein>
    <submittedName>
        <fullName evidence="7">ABC transporter substrate-binding protein</fullName>
    </submittedName>
</protein>
<keyword evidence="5" id="KW-0732">Signal</keyword>
<dbReference type="Proteomes" id="UP000659172">
    <property type="component" value="Unassembled WGS sequence"/>
</dbReference>
<evidence type="ECO:0000313" key="8">
    <source>
        <dbReference type="Proteomes" id="UP000659172"/>
    </source>
</evidence>
<dbReference type="InterPro" id="IPR002491">
    <property type="entry name" value="ABC_transptr_periplasmic_BD"/>
</dbReference>
<dbReference type="PROSITE" id="PS50983">
    <property type="entry name" value="FE_B12_PBP"/>
    <property type="match status" value="1"/>
</dbReference>
<sequence length="259" mass="27503">MAAIDWAAAETLIAIGITPAAIADLGGFRASFSHLPEMNGTVDLGSTWEPNLELLDRLKPDAIYLPAWSSLSLAQLSDIAPVRLCDIHGTGGDPTERALRFAESLLVDFPSPSGEAAIRQLDERLAQLAGKAKPQPVFLLNLRSSNRFVNVYAGGSLPGSALMHVGLQNAWQGPVNGFGFASIGTEKLLQASDVSIVILNQNDRTAEMLARLNDSKFWSAIPAVRAGKIHVSPPVSVFGGLVSATTFAEWLAVTFDKAA</sequence>
<name>A0ABX2QEP4_9HYPH</name>
<evidence type="ECO:0000256" key="5">
    <source>
        <dbReference type="ARBA" id="ARBA00022729"/>
    </source>
</evidence>
<organism evidence="7 8">
    <name type="scientific">Mycoplana rhizolycopersici</name>
    <dbReference type="NCBI Taxonomy" id="2746702"/>
    <lineage>
        <taxon>Bacteria</taxon>
        <taxon>Pseudomonadati</taxon>
        <taxon>Pseudomonadota</taxon>
        <taxon>Alphaproteobacteria</taxon>
        <taxon>Hyphomicrobiales</taxon>
        <taxon>Rhizobiaceae</taxon>
        <taxon>Mycoplana</taxon>
    </lineage>
</organism>
<dbReference type="RefSeq" id="WP_176949390.1">
    <property type="nucleotide sequence ID" value="NZ_JABXYK010000004.1"/>
</dbReference>
<evidence type="ECO:0000256" key="2">
    <source>
        <dbReference type="ARBA" id="ARBA00008814"/>
    </source>
</evidence>
<evidence type="ECO:0000256" key="4">
    <source>
        <dbReference type="ARBA" id="ARBA00022496"/>
    </source>
</evidence>